<dbReference type="PANTHER" id="PTHR30344">
    <property type="entry name" value="6-PHOSPHOGLUCONOLACTONASE-RELATED"/>
    <property type="match status" value="1"/>
</dbReference>
<dbReference type="SUPFAM" id="SSF50974">
    <property type="entry name" value="Nitrous oxide reductase, N-terminal domain"/>
    <property type="match status" value="1"/>
</dbReference>
<dbReference type="PANTHER" id="PTHR30344:SF4">
    <property type="entry name" value="CYCLASE, PUTATIVE (AFU_ORTHOLOGUE AFUA_6G11580)-RELATED"/>
    <property type="match status" value="1"/>
</dbReference>
<evidence type="ECO:0000256" key="1">
    <source>
        <dbReference type="ARBA" id="ARBA00005564"/>
    </source>
</evidence>
<dbReference type="GO" id="GO:0016853">
    <property type="term" value="F:isomerase activity"/>
    <property type="evidence" value="ECO:0007669"/>
    <property type="project" value="UniProtKB-KW"/>
</dbReference>
<evidence type="ECO:0000313" key="3">
    <source>
        <dbReference type="Proteomes" id="UP000324022"/>
    </source>
</evidence>
<dbReference type="InterPro" id="IPR015943">
    <property type="entry name" value="WD40/YVTN_repeat-like_dom_sf"/>
</dbReference>
<dbReference type="Pfam" id="PF10282">
    <property type="entry name" value="Lactonase"/>
    <property type="match status" value="1"/>
</dbReference>
<dbReference type="Proteomes" id="UP000324022">
    <property type="component" value="Unassembled WGS sequence"/>
</dbReference>
<proteinExistence type="inferred from homology"/>
<dbReference type="InterPro" id="IPR050282">
    <property type="entry name" value="Cycloisomerase_2"/>
</dbReference>
<dbReference type="OrthoDB" id="1715191at2759"/>
<dbReference type="InterPro" id="IPR011045">
    <property type="entry name" value="N2O_reductase_N"/>
</dbReference>
<sequence>MSLLAVGTFNTNELFTIRFDPKNESLELLNVSEAKGNHSWLSTATIPKTTKTPAAAAEAPTHLYATCWTQPPSVAAYRIHRDGPSTSARFELLNTAETAARSGYVYVGFPAKGAHPVLYTCGGPTGEVVGIDNDTGAFDLTGAKHQANIPSEAPTDGVTGVGSAGRIQEIDFVTGECSIPGKTLAQTKELQRKEALANSKEGYTDSATTKLDTSGGKNAMDFGGLRHGSHGIDLSPDGSVCYVPDIGRNCVWTMDVDPTNGALSLGEKSIAPRKNDGPRHTISHPGGRYIYSLQEHSSMVDVFELIKDGQGTRLEWRQGVKIIPQSDDEGLYWADEVRLSCPAAHSDGEYPLYMFASTRGLASETKGWVAIFQLDRDGLVVPQGRDQKHELGEALCLWQTPTSGGWANAIEPAPVTLRGPRGDAQYAVLTDSEVGVVRMLRLDVADASQPHQVSIHEVATLNLGNDAQGKLREAATAVWI</sequence>
<dbReference type="EMBL" id="OOIN01000017">
    <property type="protein sequence ID" value="SPO27422.1"/>
    <property type="molecule type" value="Genomic_DNA"/>
</dbReference>
<dbReference type="InterPro" id="IPR019405">
    <property type="entry name" value="Lactonase_7-beta_prop"/>
</dbReference>
<dbReference type="Gene3D" id="2.130.10.10">
    <property type="entry name" value="YVTN repeat-like/Quinoprotein amine dehydrogenase"/>
    <property type="match status" value="1"/>
</dbReference>
<evidence type="ECO:0000313" key="2">
    <source>
        <dbReference type="EMBL" id="SPO27422.1"/>
    </source>
</evidence>
<dbReference type="AlphaFoldDB" id="A0A5C3EA01"/>
<keyword evidence="3" id="KW-1185">Reference proteome</keyword>
<protein>
    <submittedName>
        <fullName evidence="2">Related to muconate cycloisomerase</fullName>
    </submittedName>
</protein>
<organism evidence="2 3">
    <name type="scientific">Ustilago trichophora</name>
    <dbReference type="NCBI Taxonomy" id="86804"/>
    <lineage>
        <taxon>Eukaryota</taxon>
        <taxon>Fungi</taxon>
        <taxon>Dikarya</taxon>
        <taxon>Basidiomycota</taxon>
        <taxon>Ustilaginomycotina</taxon>
        <taxon>Ustilaginomycetes</taxon>
        <taxon>Ustilaginales</taxon>
        <taxon>Ustilaginaceae</taxon>
        <taxon>Ustilago</taxon>
    </lineage>
</organism>
<reference evidence="2 3" key="1">
    <citation type="submission" date="2018-03" db="EMBL/GenBank/DDBJ databases">
        <authorList>
            <person name="Guldener U."/>
        </authorList>
    </citation>
    <scope>NUCLEOTIDE SEQUENCE [LARGE SCALE GENOMIC DNA]</scope>
    <source>
        <strain evidence="2 3">NBRC100155</strain>
    </source>
</reference>
<accession>A0A5C3EA01</accession>
<comment type="similarity">
    <text evidence="1">Belongs to the cycloisomerase 2 family.</text>
</comment>
<name>A0A5C3EA01_9BASI</name>
<gene>
    <name evidence="2" type="ORF">UTRI_10539</name>
</gene>
<dbReference type="GO" id="GO:0017057">
    <property type="term" value="F:6-phosphogluconolactonase activity"/>
    <property type="evidence" value="ECO:0007669"/>
    <property type="project" value="TreeGrafter"/>
</dbReference>
<keyword evidence="2" id="KW-0413">Isomerase</keyword>